<accession>A0ABW4LTK8</accession>
<keyword evidence="1" id="KW-0472">Membrane</keyword>
<dbReference type="EMBL" id="JBHUEM010000045">
    <property type="protein sequence ID" value="MFD1738408.1"/>
    <property type="molecule type" value="Genomic_DNA"/>
</dbReference>
<keyword evidence="1" id="KW-0812">Transmembrane</keyword>
<protein>
    <submittedName>
        <fullName evidence="2">Collagenase</fullName>
        <ecNumber evidence="2">3.4.24.3</ecNumber>
    </submittedName>
</protein>
<comment type="caution">
    <text evidence="2">The sequence shown here is derived from an EMBL/GenBank/DDBJ whole genome shotgun (WGS) entry which is preliminary data.</text>
</comment>
<dbReference type="Pfam" id="PF01752">
    <property type="entry name" value="Peptidase_M9"/>
    <property type="match status" value="1"/>
</dbReference>
<gene>
    <name evidence="2" type="ORF">ACFSCX_17945</name>
</gene>
<evidence type="ECO:0000256" key="1">
    <source>
        <dbReference type="SAM" id="Phobius"/>
    </source>
</evidence>
<dbReference type="InterPro" id="IPR002169">
    <property type="entry name" value="Peptidase_M9A/M9B"/>
</dbReference>
<evidence type="ECO:0000313" key="3">
    <source>
        <dbReference type="Proteomes" id="UP001597214"/>
    </source>
</evidence>
<keyword evidence="2" id="KW-0378">Hydrolase</keyword>
<evidence type="ECO:0000313" key="2">
    <source>
        <dbReference type="EMBL" id="MFD1738408.1"/>
    </source>
</evidence>
<keyword evidence="1" id="KW-1133">Transmembrane helix</keyword>
<organism evidence="2 3">
    <name type="scientific">Bacillus salitolerans</name>
    <dbReference type="NCBI Taxonomy" id="1437434"/>
    <lineage>
        <taxon>Bacteria</taxon>
        <taxon>Bacillati</taxon>
        <taxon>Bacillota</taxon>
        <taxon>Bacilli</taxon>
        <taxon>Bacillales</taxon>
        <taxon>Bacillaceae</taxon>
        <taxon>Bacillus</taxon>
    </lineage>
</organism>
<reference evidence="3" key="1">
    <citation type="journal article" date="2019" name="Int. J. Syst. Evol. Microbiol.">
        <title>The Global Catalogue of Microorganisms (GCM) 10K type strain sequencing project: providing services to taxonomists for standard genome sequencing and annotation.</title>
        <authorList>
            <consortium name="The Broad Institute Genomics Platform"/>
            <consortium name="The Broad Institute Genome Sequencing Center for Infectious Disease"/>
            <person name="Wu L."/>
            <person name="Ma J."/>
        </authorList>
    </citation>
    <scope>NUCLEOTIDE SEQUENCE [LARGE SCALE GENOMIC DNA]</scope>
    <source>
        <strain evidence="3">CCUG 49339</strain>
    </source>
</reference>
<dbReference type="Proteomes" id="UP001597214">
    <property type="component" value="Unassembled WGS sequence"/>
</dbReference>
<dbReference type="RefSeq" id="WP_377929616.1">
    <property type="nucleotide sequence ID" value="NZ_JBHUEM010000045.1"/>
</dbReference>
<sequence>MRKPLKILSIIFLIVFVILLSLAFVVGVFINKTLEKETNEDLPFFQSIKMALTLNFEGENERQLKENRLKEQHHHISIYYPDDFSELIPVTKETLDWAINKNEEIFGTVKVKAVDLIVFKDKDELNELSELIDISGFYSDFDKLLSIRYNYKEMILEKKETPLYFFQKSILHEYTHYTFNRMVEGSEFGTSVYPIWFQEGISEYIGNDKAIVEYSDFKLVPFSQLVNGEQWQTARFQEGANVYRQSYFAIKYLIDIYGEEVLGKIIKESNSTGDFEGSFIQTTGISIQDLENVFLNSYK</sequence>
<dbReference type="GO" id="GO:0004222">
    <property type="term" value="F:metalloendopeptidase activity"/>
    <property type="evidence" value="ECO:0007669"/>
    <property type="project" value="UniProtKB-EC"/>
</dbReference>
<feature type="transmembrane region" description="Helical" evidence="1">
    <location>
        <begin position="7"/>
        <end position="30"/>
    </location>
</feature>
<dbReference type="EC" id="3.4.24.3" evidence="2"/>
<keyword evidence="3" id="KW-1185">Reference proteome</keyword>
<proteinExistence type="predicted"/>
<name>A0ABW4LTK8_9BACI</name>